<name>A0ABP1EVV2_9FLAO</name>
<gene>
    <name evidence="1" type="ORF">T190423A01A_10120</name>
</gene>
<evidence type="ECO:0000313" key="2">
    <source>
        <dbReference type="Proteomes" id="UP001497527"/>
    </source>
</evidence>
<reference evidence="1 2" key="1">
    <citation type="submission" date="2024-05" db="EMBL/GenBank/DDBJ databases">
        <authorList>
            <person name="Duchaud E."/>
        </authorList>
    </citation>
    <scope>NUCLEOTIDE SEQUENCE [LARGE SCALE GENOMIC DNA]</scope>
    <source>
        <strain evidence="1">Ena-SAMPLE-TAB-13-05-2024-13:56:06:370-140308</strain>
    </source>
</reference>
<sequence>MNANILIGPALGMIPEIGPILSGAYESHEKEKFNHHLFESLNAIEAKLDEVENLIKEVITQEELNAIATATNNAQGTINGWWTGSDGVKNWLENGDPLDAGTSNNICNNIGTLLDSIHNAITQENIGEKTWVQVYVDYFIQQNSSNRTVSYLESTYKAFLGLVHLQLRGVMCARAAKYKDADLIALDTLNNIISQGIYVQNNVINPYLEPSHPDHKTFCWFLQDTTSNAEIKIEDQIHLALDTQSCTAGMVSGGIEFTPGPSPSSQFGLRIASSKMDKYGDLIPGGSWNALAQSANNSYNLENGDYGEVIGARIQWYPNNIVLPPSQFITGVALNAKSYTEGDGGGLRQVNQLYMTVNSGTMNADGTINSCPTITQDTSGTPQGAVNLMAEYQLGYIGSTSYQTTSTSPITGIGMCQAPCLEGGVMLQTSIHAHAFAPIPIIGSKHVAIGNRRSGMGLSNGSDPIAQQNLGSGSQAMILQNLSGNAAYGSIVQIVSASDQSSKLTVTNPSTGEVNFSSTSPANPNTAVWVLRDPRNFQYTLPGGTSVHGTSPISNSIYNWNCVILQSAYDETQCLYITSNNELKIMDTTSIMKIRKQQQLIGDSRFTWNLSQL</sequence>
<evidence type="ECO:0000313" key="1">
    <source>
        <dbReference type="EMBL" id="CAL2101557.1"/>
    </source>
</evidence>
<dbReference type="RefSeq" id="WP_348715282.1">
    <property type="nucleotide sequence ID" value="NZ_CAXJIO010000010.1"/>
</dbReference>
<dbReference type="Proteomes" id="UP001497527">
    <property type="component" value="Unassembled WGS sequence"/>
</dbReference>
<comment type="caution">
    <text evidence="1">The sequence shown here is derived from an EMBL/GenBank/DDBJ whole genome shotgun (WGS) entry which is preliminary data.</text>
</comment>
<accession>A0ABP1EVV2</accession>
<protein>
    <submittedName>
        <fullName evidence="1">Uncharacterized protein</fullName>
    </submittedName>
</protein>
<keyword evidence="2" id="KW-1185">Reference proteome</keyword>
<dbReference type="EMBL" id="CAXJIO010000010">
    <property type="protein sequence ID" value="CAL2101557.1"/>
    <property type="molecule type" value="Genomic_DNA"/>
</dbReference>
<organism evidence="1 2">
    <name type="scientific">Tenacibaculum polynesiense</name>
    <dbReference type="NCBI Taxonomy" id="3137857"/>
    <lineage>
        <taxon>Bacteria</taxon>
        <taxon>Pseudomonadati</taxon>
        <taxon>Bacteroidota</taxon>
        <taxon>Flavobacteriia</taxon>
        <taxon>Flavobacteriales</taxon>
        <taxon>Flavobacteriaceae</taxon>
        <taxon>Tenacibaculum</taxon>
    </lineage>
</organism>
<proteinExistence type="predicted"/>